<dbReference type="SUPFAM" id="SSF53335">
    <property type="entry name" value="S-adenosyl-L-methionine-dependent methyltransferases"/>
    <property type="match status" value="1"/>
</dbReference>
<dbReference type="Gene3D" id="2.20.130.10">
    <property type="entry name" value="CAC2371-like domains"/>
    <property type="match status" value="1"/>
</dbReference>
<dbReference type="GO" id="GO:0032259">
    <property type="term" value="P:methylation"/>
    <property type="evidence" value="ECO:0007669"/>
    <property type="project" value="UniProtKB-KW"/>
</dbReference>
<protein>
    <submittedName>
        <fullName evidence="5">SAM-dependent methyltransferase</fullName>
    </submittedName>
</protein>
<evidence type="ECO:0000313" key="5">
    <source>
        <dbReference type="EMBL" id="OXM54656.1"/>
    </source>
</evidence>
<sequence>MNARRYRAVRAVRHPRPRNRPPLTTGPGHHPSYMNLADNNIAYRHPDLYDALTQDSTAAATCQHLINHYGTAPAGSVLDLGCGTARDLAALANSHHCVGVDLQPALIRHAQQRYPALDLRAGDVRTVRLNDTFDTITCLGNALAYLHHNDDIRAAFQTFAAHAHPGSLLIIVTQIAPTVAATPARGRVDAAGLGADVTTEHSWNPRTQIATVHRTWQLDDGTTEHDLIERRILFPRELELYASLAGFTPLALFTNGQNHTGPLIGSTAHFAATYNSF</sequence>
<gene>
    <name evidence="5" type="ORF">CFP71_19295</name>
</gene>
<dbReference type="CDD" id="cd02440">
    <property type="entry name" value="AdoMet_MTases"/>
    <property type="match status" value="1"/>
</dbReference>
<dbReference type="Proteomes" id="UP000215223">
    <property type="component" value="Unassembled WGS sequence"/>
</dbReference>
<feature type="domain" description="Methyltransferase" evidence="4">
    <location>
        <begin position="77"/>
        <end position="166"/>
    </location>
</feature>
<accession>A0A229S6W4</accession>
<evidence type="ECO:0000256" key="3">
    <source>
        <dbReference type="SAM" id="MobiDB-lite"/>
    </source>
</evidence>
<comment type="caution">
    <text evidence="5">The sequence shown here is derived from an EMBL/GenBank/DDBJ whole genome shotgun (WGS) entry which is preliminary data.</text>
</comment>
<organism evidence="5 6">
    <name type="scientific">Amycolatopsis thailandensis</name>
    <dbReference type="NCBI Taxonomy" id="589330"/>
    <lineage>
        <taxon>Bacteria</taxon>
        <taxon>Bacillati</taxon>
        <taxon>Actinomycetota</taxon>
        <taxon>Actinomycetes</taxon>
        <taxon>Pseudonocardiales</taxon>
        <taxon>Pseudonocardiaceae</taxon>
        <taxon>Amycolatopsis</taxon>
    </lineage>
</organism>
<evidence type="ECO:0000256" key="1">
    <source>
        <dbReference type="ARBA" id="ARBA00022603"/>
    </source>
</evidence>
<dbReference type="InterPro" id="IPR041698">
    <property type="entry name" value="Methyltransf_25"/>
</dbReference>
<name>A0A229S6W4_9PSEU</name>
<reference evidence="5 6" key="1">
    <citation type="submission" date="2017-07" db="EMBL/GenBank/DDBJ databases">
        <title>Amycolatopsis thailandensis Genome sequencing and assembly.</title>
        <authorList>
            <person name="Kaur N."/>
            <person name="Mayilraj S."/>
        </authorList>
    </citation>
    <scope>NUCLEOTIDE SEQUENCE [LARGE SCALE GENOMIC DNA]</scope>
    <source>
        <strain evidence="5 6">JCM 16380</strain>
    </source>
</reference>
<dbReference type="Gene3D" id="3.40.50.150">
    <property type="entry name" value="Vaccinia Virus protein VP39"/>
    <property type="match status" value="1"/>
</dbReference>
<keyword evidence="6" id="KW-1185">Reference proteome</keyword>
<keyword evidence="2 5" id="KW-0808">Transferase</keyword>
<feature type="region of interest" description="Disordered" evidence="3">
    <location>
        <begin position="1"/>
        <end position="31"/>
    </location>
</feature>
<evidence type="ECO:0000256" key="2">
    <source>
        <dbReference type="ARBA" id="ARBA00022679"/>
    </source>
</evidence>
<dbReference type="GO" id="GO:0008168">
    <property type="term" value="F:methyltransferase activity"/>
    <property type="evidence" value="ECO:0007669"/>
    <property type="project" value="UniProtKB-KW"/>
</dbReference>
<dbReference type="AlphaFoldDB" id="A0A229S6W4"/>
<proteinExistence type="predicted"/>
<evidence type="ECO:0000313" key="6">
    <source>
        <dbReference type="Proteomes" id="UP000215223"/>
    </source>
</evidence>
<dbReference type="PANTHER" id="PTHR43861:SF1">
    <property type="entry name" value="TRANS-ACONITATE 2-METHYLTRANSFERASE"/>
    <property type="match status" value="1"/>
</dbReference>
<dbReference type="OrthoDB" id="189743at2"/>
<keyword evidence="1 5" id="KW-0489">Methyltransferase</keyword>
<evidence type="ECO:0000259" key="4">
    <source>
        <dbReference type="Pfam" id="PF13649"/>
    </source>
</evidence>
<dbReference type="Pfam" id="PF13649">
    <property type="entry name" value="Methyltransf_25"/>
    <property type="match status" value="1"/>
</dbReference>
<dbReference type="InterPro" id="IPR029063">
    <property type="entry name" value="SAM-dependent_MTases_sf"/>
</dbReference>
<dbReference type="PANTHER" id="PTHR43861">
    <property type="entry name" value="TRANS-ACONITATE 2-METHYLTRANSFERASE-RELATED"/>
    <property type="match status" value="1"/>
</dbReference>
<dbReference type="EMBL" id="NMQT01000067">
    <property type="protein sequence ID" value="OXM54656.1"/>
    <property type="molecule type" value="Genomic_DNA"/>
</dbReference>
<feature type="compositionally biased region" description="Basic residues" evidence="3">
    <location>
        <begin position="1"/>
        <end position="19"/>
    </location>
</feature>